<proteinExistence type="predicted"/>
<dbReference type="CDD" id="cd00531">
    <property type="entry name" value="NTF2_like"/>
    <property type="match status" value="1"/>
</dbReference>
<dbReference type="SUPFAM" id="SSF54427">
    <property type="entry name" value="NTF2-like"/>
    <property type="match status" value="1"/>
</dbReference>
<dbReference type="RefSeq" id="WP_348386141.1">
    <property type="nucleotide sequence ID" value="NZ_CP134146.1"/>
</dbReference>
<gene>
    <name evidence="1" type="ORF">RI845_10590</name>
</gene>
<dbReference type="Proteomes" id="UP001248581">
    <property type="component" value="Chromosome"/>
</dbReference>
<dbReference type="InterPro" id="IPR032710">
    <property type="entry name" value="NTF2-like_dom_sf"/>
</dbReference>
<evidence type="ECO:0000313" key="2">
    <source>
        <dbReference type="Proteomes" id="UP001248581"/>
    </source>
</evidence>
<dbReference type="EMBL" id="CP134146">
    <property type="protein sequence ID" value="WNC66977.1"/>
    <property type="molecule type" value="Genomic_DNA"/>
</dbReference>
<protein>
    <recommendedName>
        <fullName evidence="3">Nuclear transport factor 2 family protein</fullName>
    </recommendedName>
</protein>
<evidence type="ECO:0008006" key="3">
    <source>
        <dbReference type="Google" id="ProtNLM"/>
    </source>
</evidence>
<name>A0ABY9TDP6_9GAMM</name>
<reference evidence="2" key="1">
    <citation type="submission" date="2023-09" db="EMBL/GenBank/DDBJ databases">
        <authorList>
            <person name="Li S."/>
            <person name="Li X."/>
            <person name="Zhang C."/>
            <person name="Zhao Z."/>
        </authorList>
    </citation>
    <scope>NUCLEOTIDE SEQUENCE [LARGE SCALE GENOMIC DNA]</scope>
    <source>
        <strain evidence="2">SQ345</strain>
    </source>
</reference>
<sequence length="120" mass="13387">MTIEQVVIDYYPKVDASDIDWVLNIFADESCYVRADAIYATKQEITDFYNNDRKISGKHSIKNLTLNSENVIAVNGVFKGVGADGAAKDIGFSDFWTFDKNGKVTLRETYLAAGANYVKD</sequence>
<accession>A0ABY9TDP6</accession>
<keyword evidence="2" id="KW-1185">Reference proteome</keyword>
<evidence type="ECO:0000313" key="1">
    <source>
        <dbReference type="EMBL" id="WNC66977.1"/>
    </source>
</evidence>
<organism evidence="1 2">
    <name type="scientific">Thalassotalea nanhaiensis</name>
    <dbReference type="NCBI Taxonomy" id="3065648"/>
    <lineage>
        <taxon>Bacteria</taxon>
        <taxon>Pseudomonadati</taxon>
        <taxon>Pseudomonadota</taxon>
        <taxon>Gammaproteobacteria</taxon>
        <taxon>Alteromonadales</taxon>
        <taxon>Colwelliaceae</taxon>
        <taxon>Thalassotalea</taxon>
    </lineage>
</organism>
<dbReference type="Gene3D" id="3.10.450.50">
    <property type="match status" value="1"/>
</dbReference>